<accession>V7BY14</accession>
<feature type="chain" id="PRO_5025092818" description="S-protein homolog" evidence="6">
    <location>
        <begin position="25"/>
        <end position="162"/>
    </location>
</feature>
<keyword evidence="4 6" id="KW-0964">Secreted</keyword>
<dbReference type="OMA" id="WTINKLA"/>
<proteinExistence type="inferred from homology"/>
<evidence type="ECO:0000256" key="3">
    <source>
        <dbReference type="ARBA" id="ARBA00022471"/>
    </source>
</evidence>
<comment type="subcellular location">
    <subcellularLocation>
        <location evidence="1 6">Secreted</location>
    </subcellularLocation>
</comment>
<sequence>MMVLMSKMRAIVCLFLVIFVGVQFECGESEGGGAPFLPTKVTVDITNRLVERYLGLRCKDKHRDLGFQQLNVGQTFSFKFYPNYFINATLYFCRFVWLGGDHYFDIYIEERDEYGHRNRCSWDILATGPCKYNPGPRQCFKWNPPTARKRLLIEKSNNTLFM</sequence>
<gene>
    <name evidence="7" type="ORF">PHAVU_004G003100g</name>
</gene>
<keyword evidence="3 6" id="KW-0713">Self-incompatibility</keyword>
<feature type="signal peptide" evidence="6">
    <location>
        <begin position="1"/>
        <end position="24"/>
    </location>
</feature>
<dbReference type="SMR" id="V7BY14"/>
<dbReference type="InterPro" id="IPR010264">
    <property type="entry name" value="Self-incomp_S1"/>
</dbReference>
<dbReference type="Proteomes" id="UP000000226">
    <property type="component" value="Chromosome 4"/>
</dbReference>
<organism evidence="7 8">
    <name type="scientific">Phaseolus vulgaris</name>
    <name type="common">Kidney bean</name>
    <name type="synonym">French bean</name>
    <dbReference type="NCBI Taxonomy" id="3885"/>
    <lineage>
        <taxon>Eukaryota</taxon>
        <taxon>Viridiplantae</taxon>
        <taxon>Streptophyta</taxon>
        <taxon>Embryophyta</taxon>
        <taxon>Tracheophyta</taxon>
        <taxon>Spermatophyta</taxon>
        <taxon>Magnoliopsida</taxon>
        <taxon>eudicotyledons</taxon>
        <taxon>Gunneridae</taxon>
        <taxon>Pentapetalae</taxon>
        <taxon>rosids</taxon>
        <taxon>fabids</taxon>
        <taxon>Fabales</taxon>
        <taxon>Fabaceae</taxon>
        <taxon>Papilionoideae</taxon>
        <taxon>50 kb inversion clade</taxon>
        <taxon>NPAAA clade</taxon>
        <taxon>indigoferoid/millettioid clade</taxon>
        <taxon>Phaseoleae</taxon>
        <taxon>Phaseolus</taxon>
    </lineage>
</organism>
<dbReference type="AlphaFoldDB" id="V7BY14"/>
<evidence type="ECO:0000256" key="5">
    <source>
        <dbReference type="ARBA" id="ARBA00022729"/>
    </source>
</evidence>
<dbReference type="EMBL" id="CM002291">
    <property type="protein sequence ID" value="ESW22887.1"/>
    <property type="molecule type" value="Genomic_DNA"/>
</dbReference>
<name>V7BY14_PHAVU</name>
<dbReference type="GO" id="GO:0060320">
    <property type="term" value="P:rejection of self pollen"/>
    <property type="evidence" value="ECO:0007669"/>
    <property type="project" value="UniProtKB-KW"/>
</dbReference>
<evidence type="ECO:0000256" key="2">
    <source>
        <dbReference type="ARBA" id="ARBA00005581"/>
    </source>
</evidence>
<dbReference type="Gramene" id="ESW22887">
    <property type="protein sequence ID" value="ESW22887"/>
    <property type="gene ID" value="PHAVU_004G003100g"/>
</dbReference>
<reference evidence="8" key="1">
    <citation type="journal article" date="2014" name="Nat. Genet.">
        <title>A reference genome for common bean and genome-wide analysis of dual domestications.</title>
        <authorList>
            <person name="Schmutz J."/>
            <person name="McClean P.E."/>
            <person name="Mamidi S."/>
            <person name="Wu G.A."/>
            <person name="Cannon S.B."/>
            <person name="Grimwood J."/>
            <person name="Jenkins J."/>
            <person name="Shu S."/>
            <person name="Song Q."/>
            <person name="Chavarro C."/>
            <person name="Torres-Torres M."/>
            <person name="Geffroy V."/>
            <person name="Moghaddam S.M."/>
            <person name="Gao D."/>
            <person name="Abernathy B."/>
            <person name="Barry K."/>
            <person name="Blair M."/>
            <person name="Brick M.A."/>
            <person name="Chovatia M."/>
            <person name="Gepts P."/>
            <person name="Goodstein D.M."/>
            <person name="Gonzales M."/>
            <person name="Hellsten U."/>
            <person name="Hyten D.L."/>
            <person name="Jia G."/>
            <person name="Kelly J.D."/>
            <person name="Kudrna D."/>
            <person name="Lee R."/>
            <person name="Richard M.M."/>
            <person name="Miklas P.N."/>
            <person name="Osorno J.M."/>
            <person name="Rodrigues J."/>
            <person name="Thareau V."/>
            <person name="Urrea C.A."/>
            <person name="Wang M."/>
            <person name="Yu Y."/>
            <person name="Zhang M."/>
            <person name="Wing R.A."/>
            <person name="Cregan P.B."/>
            <person name="Rokhsar D.S."/>
            <person name="Jackson S.A."/>
        </authorList>
    </citation>
    <scope>NUCLEOTIDE SEQUENCE [LARGE SCALE GENOMIC DNA]</scope>
    <source>
        <strain evidence="8">cv. G19833</strain>
    </source>
</reference>
<keyword evidence="8" id="KW-1185">Reference proteome</keyword>
<evidence type="ECO:0000256" key="6">
    <source>
        <dbReference type="RuleBase" id="RU367044"/>
    </source>
</evidence>
<protein>
    <recommendedName>
        <fullName evidence="6">S-protein homolog</fullName>
    </recommendedName>
</protein>
<comment type="similarity">
    <text evidence="2 6">Belongs to the plant self-incompatibility (S1) protein family.</text>
</comment>
<evidence type="ECO:0000256" key="4">
    <source>
        <dbReference type="ARBA" id="ARBA00022525"/>
    </source>
</evidence>
<evidence type="ECO:0000313" key="8">
    <source>
        <dbReference type="Proteomes" id="UP000000226"/>
    </source>
</evidence>
<dbReference type="PANTHER" id="PTHR31232:SF43">
    <property type="entry name" value="S-PROTEIN HOMOLOG 29-RELATED"/>
    <property type="match status" value="1"/>
</dbReference>
<evidence type="ECO:0000313" key="7">
    <source>
        <dbReference type="EMBL" id="ESW22887.1"/>
    </source>
</evidence>
<dbReference type="GO" id="GO:0005576">
    <property type="term" value="C:extracellular region"/>
    <property type="evidence" value="ECO:0007669"/>
    <property type="project" value="UniProtKB-SubCell"/>
</dbReference>
<keyword evidence="5 6" id="KW-0732">Signal</keyword>
<dbReference type="PANTHER" id="PTHR31232">
    <property type="match status" value="1"/>
</dbReference>
<dbReference type="OrthoDB" id="1418008at2759"/>
<evidence type="ECO:0000256" key="1">
    <source>
        <dbReference type="ARBA" id="ARBA00004613"/>
    </source>
</evidence>
<dbReference type="Pfam" id="PF05938">
    <property type="entry name" value="Self-incomp_S1"/>
    <property type="match status" value="1"/>
</dbReference>